<dbReference type="RefSeq" id="XP_043037361.1">
    <property type="nucleotide sequence ID" value="XM_043180429.1"/>
</dbReference>
<evidence type="ECO:0000313" key="2">
    <source>
        <dbReference type="Proteomes" id="UP000812287"/>
    </source>
</evidence>
<proteinExistence type="predicted"/>
<accession>A0A9P7VPW3</accession>
<dbReference type="GeneID" id="66102725"/>
<reference evidence="1" key="1">
    <citation type="submission" date="2020-11" db="EMBL/GenBank/DDBJ databases">
        <title>Adaptations for nitrogen fixation in a non-lichenized fungal sporocarp promotes dispersal by wood-feeding termites.</title>
        <authorList>
            <consortium name="DOE Joint Genome Institute"/>
            <person name="Koch R.A."/>
            <person name="Yoon G."/>
            <person name="Arayal U."/>
            <person name="Lail K."/>
            <person name="Amirebrahimi M."/>
            <person name="Labutti K."/>
            <person name="Lipzen A."/>
            <person name="Riley R."/>
            <person name="Barry K."/>
            <person name="Henrissat B."/>
            <person name="Grigoriev I.V."/>
            <person name="Herr J.R."/>
            <person name="Aime M.C."/>
        </authorList>
    </citation>
    <scope>NUCLEOTIDE SEQUENCE</scope>
    <source>
        <strain evidence="1">MCA 3950</strain>
    </source>
</reference>
<name>A0A9P7VPW3_9AGAR</name>
<dbReference type="EMBL" id="MU250542">
    <property type="protein sequence ID" value="KAG7443861.1"/>
    <property type="molecule type" value="Genomic_DNA"/>
</dbReference>
<sequence length="294" mass="34311">MTSTEEPKLPLDILRELFEYAARADRHVALNLARVSTWAREWVDPILYHAISLHRESTIRNFLRTTKEKKHDFFLDHVKSLYLSVDIHSETDRIVKILTACARVTHLTIFFVPTSQHQCHPSCHSPERLGTAVSNLRPTHLSVSFPTILHGFYPELKLPFYSRLTHLSVVNDSTDWTAWSGFNSLRTLTHLALDVRQPVDASKAARICTFVASILQHCTQLRICVLLLLFTDDPRDTREQLLTAAEDRRVVFLRETEPFRDRDAREERVLWEKAEWTMATTCEEDESRSYQWLW</sequence>
<gene>
    <name evidence="1" type="ORF">BT62DRAFT_302905</name>
</gene>
<dbReference type="AlphaFoldDB" id="A0A9P7VPW3"/>
<organism evidence="1 2">
    <name type="scientific">Guyanagaster necrorhizus</name>
    <dbReference type="NCBI Taxonomy" id="856835"/>
    <lineage>
        <taxon>Eukaryota</taxon>
        <taxon>Fungi</taxon>
        <taxon>Dikarya</taxon>
        <taxon>Basidiomycota</taxon>
        <taxon>Agaricomycotina</taxon>
        <taxon>Agaricomycetes</taxon>
        <taxon>Agaricomycetidae</taxon>
        <taxon>Agaricales</taxon>
        <taxon>Marasmiineae</taxon>
        <taxon>Physalacriaceae</taxon>
        <taxon>Guyanagaster</taxon>
    </lineage>
</organism>
<comment type="caution">
    <text evidence="1">The sequence shown here is derived from an EMBL/GenBank/DDBJ whole genome shotgun (WGS) entry which is preliminary data.</text>
</comment>
<keyword evidence="2" id="KW-1185">Reference proteome</keyword>
<evidence type="ECO:0008006" key="3">
    <source>
        <dbReference type="Google" id="ProtNLM"/>
    </source>
</evidence>
<protein>
    <recommendedName>
        <fullName evidence="3">F-box domain-containing protein</fullName>
    </recommendedName>
</protein>
<evidence type="ECO:0000313" key="1">
    <source>
        <dbReference type="EMBL" id="KAG7443861.1"/>
    </source>
</evidence>
<dbReference type="Proteomes" id="UP000812287">
    <property type="component" value="Unassembled WGS sequence"/>
</dbReference>
<dbReference type="OrthoDB" id="2995911at2759"/>